<feature type="transmembrane region" description="Helical" evidence="1">
    <location>
        <begin position="86"/>
        <end position="103"/>
    </location>
</feature>
<dbReference type="KEGG" id="ster:AOA14_00360"/>
<evidence type="ECO:0000256" key="1">
    <source>
        <dbReference type="SAM" id="Phobius"/>
    </source>
</evidence>
<sequence length="139" mass="14844">MKSLTDIPVPTRLKLSTLWTATMFCYVYGDYFGLYTDNKLASMAQGNIGPLGPATPGTLVAVSLMMAIPALLIAATLYLPAAICRWSNIVFGLLYTAIMAMTLPGAAPFYITLAIIEMALTASIVIAAWTWTTTEGGPE</sequence>
<dbReference type="Pfam" id="PF19851">
    <property type="entry name" value="DUF6326"/>
    <property type="match status" value="1"/>
</dbReference>
<proteinExistence type="predicted"/>
<reference evidence="2 3" key="2">
    <citation type="journal article" date="2016" name="Genome Announc.">
        <title>Complete Genome Sequence of Sphingopyxis terrae Strain 203-1 (NBRC 111660), a Polyethylene Glycol Degrader.</title>
        <authorList>
            <person name="Ohtsubo Y."/>
            <person name="Nonoyama S."/>
            <person name="Nagata Y."/>
            <person name="Numata M."/>
            <person name="Tsuchikane K."/>
            <person name="Hosoyama A."/>
            <person name="Yamazoe A."/>
            <person name="Tsuda M."/>
            <person name="Fujita N."/>
            <person name="Kawai F."/>
        </authorList>
    </citation>
    <scope>NUCLEOTIDE SEQUENCE [LARGE SCALE GENOMIC DNA]</scope>
    <source>
        <strain evidence="2 3">203-1</strain>
    </source>
</reference>
<protein>
    <submittedName>
        <fullName evidence="2">Uncharacterized protein</fullName>
    </submittedName>
</protein>
<feature type="transmembrane region" description="Helical" evidence="1">
    <location>
        <begin position="12"/>
        <end position="29"/>
    </location>
</feature>
<feature type="transmembrane region" description="Helical" evidence="1">
    <location>
        <begin position="59"/>
        <end position="79"/>
    </location>
</feature>
<dbReference type="AlphaFoldDB" id="A0A142VTL6"/>
<dbReference type="InterPro" id="IPR046289">
    <property type="entry name" value="DUF6326"/>
</dbReference>
<evidence type="ECO:0000313" key="3">
    <source>
        <dbReference type="Proteomes" id="UP000076234"/>
    </source>
</evidence>
<evidence type="ECO:0000313" key="2">
    <source>
        <dbReference type="EMBL" id="AMU93062.1"/>
    </source>
</evidence>
<keyword evidence="1" id="KW-0472">Membrane</keyword>
<gene>
    <name evidence="2" type="ORF">AOA14_00360</name>
</gene>
<dbReference type="Proteomes" id="UP000076234">
    <property type="component" value="Chromosome"/>
</dbReference>
<dbReference type="RefSeq" id="WP_062900372.1">
    <property type="nucleotide sequence ID" value="NZ_CP013342.1"/>
</dbReference>
<name>A0A142VTL6_9SPHN</name>
<reference evidence="3" key="1">
    <citation type="submission" date="2015-11" db="EMBL/GenBank/DDBJ databases">
        <title>Complete genome sequence of a polyethylene glycol-degrading strain Sphingopyxis terrae strain 203-1 (NBRC 15098).</title>
        <authorList>
            <person name="Yoshiyuki O."/>
            <person name="Shouta N."/>
            <person name="Nagata Y."/>
            <person name="Numata M."/>
            <person name="Tsuchikane K."/>
            <person name="Hosoyama A."/>
            <person name="Yamazoe A."/>
            <person name="Tsuda M."/>
            <person name="Fujita N."/>
            <person name="Kawai F."/>
        </authorList>
    </citation>
    <scope>NUCLEOTIDE SEQUENCE [LARGE SCALE GENOMIC DNA]</scope>
    <source>
        <strain evidence="3">203-1</strain>
    </source>
</reference>
<accession>A0A142VTL6</accession>
<dbReference type="STRING" id="1219058.AOA14_00360"/>
<feature type="transmembrane region" description="Helical" evidence="1">
    <location>
        <begin position="109"/>
        <end position="131"/>
    </location>
</feature>
<keyword evidence="1" id="KW-1133">Transmembrane helix</keyword>
<keyword evidence="1" id="KW-0812">Transmembrane</keyword>
<dbReference type="EMBL" id="CP013342">
    <property type="protein sequence ID" value="AMU93062.1"/>
    <property type="molecule type" value="Genomic_DNA"/>
</dbReference>
<organism evidence="2 3">
    <name type="scientific">Sphingopyxis terrae subsp. terrae NBRC 15098</name>
    <dbReference type="NCBI Taxonomy" id="1219058"/>
    <lineage>
        <taxon>Bacteria</taxon>
        <taxon>Pseudomonadati</taxon>
        <taxon>Pseudomonadota</taxon>
        <taxon>Alphaproteobacteria</taxon>
        <taxon>Sphingomonadales</taxon>
        <taxon>Sphingomonadaceae</taxon>
        <taxon>Sphingopyxis</taxon>
    </lineage>
</organism>